<dbReference type="Pfam" id="PF00263">
    <property type="entry name" value="Secretin"/>
    <property type="match status" value="1"/>
</dbReference>
<dbReference type="GO" id="GO:0009306">
    <property type="term" value="P:protein secretion"/>
    <property type="evidence" value="ECO:0007669"/>
    <property type="project" value="InterPro"/>
</dbReference>
<dbReference type="InterPro" id="IPR004846">
    <property type="entry name" value="T2SS/T3SS_dom"/>
</dbReference>
<accession>A0A4R3LUF5</accession>
<dbReference type="InterPro" id="IPR050810">
    <property type="entry name" value="Bact_Secretion_Sys_Channel"/>
</dbReference>
<reference evidence="10 11" key="1">
    <citation type="submission" date="2019-03" db="EMBL/GenBank/DDBJ databases">
        <title>Genomic Encyclopedia of Type Strains, Phase IV (KMG-IV): sequencing the most valuable type-strain genomes for metagenomic binning, comparative biology and taxonomic classification.</title>
        <authorList>
            <person name="Goeker M."/>
        </authorList>
    </citation>
    <scope>NUCLEOTIDE SEQUENCE [LARGE SCALE GENOMIC DNA]</scope>
    <source>
        <strain evidence="10 11">DSM 24591</strain>
    </source>
</reference>
<name>A0A4R3LUF5_9BURK</name>
<dbReference type="InterPro" id="IPR032789">
    <property type="entry name" value="T2SS-T3SS_pil_N"/>
</dbReference>
<feature type="region of interest" description="Disordered" evidence="6">
    <location>
        <begin position="442"/>
        <end position="488"/>
    </location>
</feature>
<evidence type="ECO:0000256" key="2">
    <source>
        <dbReference type="ARBA" id="ARBA00023287"/>
    </source>
</evidence>
<evidence type="ECO:0000256" key="1">
    <source>
        <dbReference type="ARBA" id="ARBA00014124"/>
    </source>
</evidence>
<keyword evidence="11" id="KW-1185">Reference proteome</keyword>
<dbReference type="EMBL" id="SMAJ01000013">
    <property type="protein sequence ID" value="TCT04101.1"/>
    <property type="molecule type" value="Genomic_DNA"/>
</dbReference>
<comment type="subunit">
    <text evidence="4">Homododecamer. Tetramer of trimer.</text>
</comment>
<evidence type="ECO:0000313" key="11">
    <source>
        <dbReference type="Proteomes" id="UP000295525"/>
    </source>
</evidence>
<gene>
    <name evidence="10" type="ORF">EDC26_11379</name>
</gene>
<organism evidence="10 11">
    <name type="scientific">Paralcaligenes ureilyticus</name>
    <dbReference type="NCBI Taxonomy" id="627131"/>
    <lineage>
        <taxon>Bacteria</taxon>
        <taxon>Pseudomonadati</taxon>
        <taxon>Pseudomonadota</taxon>
        <taxon>Betaproteobacteria</taxon>
        <taxon>Burkholderiales</taxon>
        <taxon>Alcaligenaceae</taxon>
        <taxon>Paralcaligenes</taxon>
    </lineage>
</organism>
<keyword evidence="7" id="KW-0732">Signal</keyword>
<proteinExistence type="inferred from homology"/>
<dbReference type="PANTHER" id="PTHR30332">
    <property type="entry name" value="PROBABLE GENERAL SECRETION PATHWAY PROTEIN D"/>
    <property type="match status" value="1"/>
</dbReference>
<feature type="domain" description="Pilus formation protein N-terminal" evidence="9">
    <location>
        <begin position="33"/>
        <end position="97"/>
    </location>
</feature>
<dbReference type="Pfam" id="PF13629">
    <property type="entry name" value="T2SS-T3SS_pil_N"/>
    <property type="match status" value="1"/>
</dbReference>
<keyword evidence="2" id="KW-0178">Competence</keyword>
<sequence>MQIEFFSSRYLLVFCASLMAISPPAFARADSLLNLQVGEVKVLSVPEVARVAVGDGHVLSAVTTEEKEVIVFARHEGSTTLQIWSSNGQRHRYQIDVAAEGARQTQKELRKMLERIPNARVSVVGDKLVVEGDDLSDTDRERVAALGKRYPQLLDFTSQVGWDRMVLLDVQVVEVPRTHLRELGVRWNTSSDGGMNAGLAWDGGSGKFNARPGESLLDLPFPASAAAGYFGINAVLSAQIKALAQTGSAVVLAQPQLLARSGATAEFLAGGEVPYSTVDANGKSNTVFKPYGVSLRITPQIERNGAVRSRIEVEVSSVDLSISVPNGPSLKTRRASTEFNVRSGQTLVLAGFLSREEARNTDKVPGFGDIPLVGALFKSRRFQHSETELAIFVTPVVVSPDHPDLARRVAQGRAIVDRAFPDAELINTPVHALQALPQALDTPQEGWDPYRGAGTQWGAPEPDSTASDPASGQAGTPRRGVNQHAFRE</sequence>
<protein>
    <recommendedName>
        <fullName evidence="1">Type IV pilus biogenesis and competence protein PilQ</fullName>
    </recommendedName>
</protein>
<feature type="signal peptide" evidence="7">
    <location>
        <begin position="1"/>
        <end position="27"/>
    </location>
</feature>
<dbReference type="RefSeq" id="WP_243700935.1">
    <property type="nucleotide sequence ID" value="NZ_SMAJ01000013.1"/>
</dbReference>
<evidence type="ECO:0000259" key="9">
    <source>
        <dbReference type="Pfam" id="PF13629"/>
    </source>
</evidence>
<comment type="function">
    <text evidence="3">Required for type IV pilus biogenesis and competence. Could function as a pore for exit of the pilus but also as a channel for entry of heme and antimicrobial agents and uptake of transforming DNA.</text>
</comment>
<evidence type="ECO:0000259" key="8">
    <source>
        <dbReference type="Pfam" id="PF00263"/>
    </source>
</evidence>
<evidence type="ECO:0000313" key="10">
    <source>
        <dbReference type="EMBL" id="TCT04101.1"/>
    </source>
</evidence>
<feature type="compositionally biased region" description="Polar residues" evidence="6">
    <location>
        <begin position="464"/>
        <end position="474"/>
    </location>
</feature>
<dbReference type="GO" id="GO:0030420">
    <property type="term" value="P:establishment of competence for transformation"/>
    <property type="evidence" value="ECO:0007669"/>
    <property type="project" value="UniProtKB-KW"/>
</dbReference>
<evidence type="ECO:0000256" key="4">
    <source>
        <dbReference type="ARBA" id="ARBA00025897"/>
    </source>
</evidence>
<dbReference type="GO" id="GO:0015627">
    <property type="term" value="C:type II protein secretion system complex"/>
    <property type="evidence" value="ECO:0007669"/>
    <property type="project" value="TreeGrafter"/>
</dbReference>
<dbReference type="InterPro" id="IPR001775">
    <property type="entry name" value="GspD/PilQ"/>
</dbReference>
<evidence type="ECO:0000256" key="7">
    <source>
        <dbReference type="SAM" id="SignalP"/>
    </source>
</evidence>
<dbReference type="Proteomes" id="UP000295525">
    <property type="component" value="Unassembled WGS sequence"/>
</dbReference>
<comment type="caution">
    <text evidence="10">The sequence shown here is derived from an EMBL/GenBank/DDBJ whole genome shotgun (WGS) entry which is preliminary data.</text>
</comment>
<evidence type="ECO:0000256" key="5">
    <source>
        <dbReference type="RuleBase" id="RU004003"/>
    </source>
</evidence>
<dbReference type="PROSITE" id="PS00875">
    <property type="entry name" value="T2SP_D"/>
    <property type="match status" value="1"/>
</dbReference>
<dbReference type="PRINTS" id="PR00811">
    <property type="entry name" value="BCTERIALGSPD"/>
</dbReference>
<feature type="domain" description="Type II/III secretion system secretin-like" evidence="8">
    <location>
        <begin position="242"/>
        <end position="398"/>
    </location>
</feature>
<evidence type="ECO:0000256" key="6">
    <source>
        <dbReference type="SAM" id="MobiDB-lite"/>
    </source>
</evidence>
<dbReference type="AlphaFoldDB" id="A0A4R3LUF5"/>
<comment type="similarity">
    <text evidence="5">Belongs to the bacterial secretin family.</text>
</comment>
<feature type="chain" id="PRO_5020750977" description="Type IV pilus biogenesis and competence protein PilQ" evidence="7">
    <location>
        <begin position="28"/>
        <end position="488"/>
    </location>
</feature>
<evidence type="ECO:0000256" key="3">
    <source>
        <dbReference type="ARBA" id="ARBA00024678"/>
    </source>
</evidence>
<dbReference type="PANTHER" id="PTHR30332:SF17">
    <property type="entry name" value="TYPE IV PILIATION SYSTEM PROTEIN DR_0774-RELATED"/>
    <property type="match status" value="1"/>
</dbReference>
<dbReference type="InterPro" id="IPR004845">
    <property type="entry name" value="T2SS_GspD_CS"/>
</dbReference>